<dbReference type="InterPro" id="IPR029063">
    <property type="entry name" value="SAM-dependent_MTases_sf"/>
</dbReference>
<dbReference type="STRING" id="1193682.BJP25_06920"/>
<sequence length="275" mass="30214">MDLDRPSVARVYDYYLGGTANWAVDREFGNRVLAQFPLIRDVALANRLFLNRLVRHLTKLGVRQFLDIGAGVPTAGATHQVAREISDDVRVVYVDNEPVAVAHAEILLDEEGSRDNNAVISGDLREPDKLWAEACATGILDPEQPVALLLIAVLHVFQPGPDGDDIGAECVARYRELLPSGSYLGISHISDDGVPPALDEKLVALREMYDRSSASRGIWRSRPEISALMGDFELLDPGMVWTPQWRPEETGPNAPRISFADPSEAVVWAGVARKP</sequence>
<dbReference type="InterPro" id="IPR006764">
    <property type="entry name" value="SAM_dep_MeTrfase_SAV2177_type"/>
</dbReference>
<gene>
    <name evidence="1" type="ORF">BJP25_06920</name>
</gene>
<keyword evidence="1" id="KW-0808">Transferase</keyword>
<proteinExistence type="predicted"/>
<keyword evidence="2" id="KW-1185">Reference proteome</keyword>
<evidence type="ECO:0000313" key="1">
    <source>
        <dbReference type="EMBL" id="OLR95519.1"/>
    </source>
</evidence>
<keyword evidence="1" id="KW-0489">Methyltransferase</keyword>
<evidence type="ECO:0000313" key="2">
    <source>
        <dbReference type="Proteomes" id="UP000186040"/>
    </source>
</evidence>
<name>A0A1Q9LU39_9PSEU</name>
<dbReference type="Gene3D" id="3.40.50.150">
    <property type="entry name" value="Vaccinia Virus protein VP39"/>
    <property type="match status" value="1"/>
</dbReference>
<dbReference type="OrthoDB" id="3514105at2"/>
<reference evidence="1 2" key="1">
    <citation type="submission" date="2016-10" db="EMBL/GenBank/DDBJ databases">
        <title>The Draft Genome Sequence of Actinokineospora bangkokensis 44EHWT reveals the biosynthetic pathway of antifungal compounds Thailandins with unusual extender unit butylmalonyl-CoA.</title>
        <authorList>
            <person name="Greule A."/>
            <person name="Intra B."/>
            <person name="Flemming S."/>
            <person name="Rommel M.G."/>
            <person name="Panbangred W."/>
            <person name="Bechthold A."/>
        </authorList>
    </citation>
    <scope>NUCLEOTIDE SEQUENCE [LARGE SCALE GENOMIC DNA]</scope>
    <source>
        <strain evidence="1 2">44EHW</strain>
    </source>
</reference>
<dbReference type="Proteomes" id="UP000186040">
    <property type="component" value="Unassembled WGS sequence"/>
</dbReference>
<comment type="caution">
    <text evidence="1">The sequence shown here is derived from an EMBL/GenBank/DDBJ whole genome shotgun (WGS) entry which is preliminary data.</text>
</comment>
<dbReference type="EMBL" id="MKQR01000002">
    <property type="protein sequence ID" value="OLR95519.1"/>
    <property type="molecule type" value="Genomic_DNA"/>
</dbReference>
<dbReference type="GO" id="GO:0032259">
    <property type="term" value="P:methylation"/>
    <property type="evidence" value="ECO:0007669"/>
    <property type="project" value="UniProtKB-KW"/>
</dbReference>
<dbReference type="PIRSF" id="PIRSF017393">
    <property type="entry name" value="MTase_SAV2177"/>
    <property type="match status" value="1"/>
</dbReference>
<organism evidence="1 2">
    <name type="scientific">Actinokineospora bangkokensis</name>
    <dbReference type="NCBI Taxonomy" id="1193682"/>
    <lineage>
        <taxon>Bacteria</taxon>
        <taxon>Bacillati</taxon>
        <taxon>Actinomycetota</taxon>
        <taxon>Actinomycetes</taxon>
        <taxon>Pseudonocardiales</taxon>
        <taxon>Pseudonocardiaceae</taxon>
        <taxon>Actinokineospora</taxon>
    </lineage>
</organism>
<dbReference type="SUPFAM" id="SSF53335">
    <property type="entry name" value="S-adenosyl-L-methionine-dependent methyltransferases"/>
    <property type="match status" value="1"/>
</dbReference>
<dbReference type="Pfam" id="PF04672">
    <property type="entry name" value="Methyltransf_19"/>
    <property type="match status" value="1"/>
</dbReference>
<dbReference type="GO" id="GO:0008168">
    <property type="term" value="F:methyltransferase activity"/>
    <property type="evidence" value="ECO:0007669"/>
    <property type="project" value="UniProtKB-KW"/>
</dbReference>
<accession>A0A1Q9LU39</accession>
<protein>
    <submittedName>
        <fullName evidence="1">Methyltransferase</fullName>
    </submittedName>
</protein>
<dbReference type="AlphaFoldDB" id="A0A1Q9LU39"/>